<gene>
    <name evidence="7" type="ORF">CR159_03855</name>
</gene>
<dbReference type="AlphaFoldDB" id="A0A2N4U8M8"/>
<dbReference type="InterPro" id="IPR036390">
    <property type="entry name" value="WH_DNA-bd_sf"/>
</dbReference>
<dbReference type="Proteomes" id="UP000234190">
    <property type="component" value="Unassembled WGS sequence"/>
</dbReference>
<dbReference type="InterPro" id="IPR000847">
    <property type="entry name" value="LysR_HTH_N"/>
</dbReference>
<dbReference type="PANTHER" id="PTHR30293">
    <property type="entry name" value="TRANSCRIPTIONAL REGULATORY PROTEIN NAC-RELATED"/>
    <property type="match status" value="1"/>
</dbReference>
<dbReference type="GO" id="GO:0003677">
    <property type="term" value="F:DNA binding"/>
    <property type="evidence" value="ECO:0007669"/>
    <property type="project" value="UniProtKB-KW"/>
</dbReference>
<dbReference type="PRINTS" id="PR00039">
    <property type="entry name" value="HTHLYSR"/>
</dbReference>
<evidence type="ECO:0000313" key="7">
    <source>
        <dbReference type="EMBL" id="PLC51363.1"/>
    </source>
</evidence>
<evidence type="ECO:0000256" key="3">
    <source>
        <dbReference type="ARBA" id="ARBA00023125"/>
    </source>
</evidence>
<comment type="caution">
    <text evidence="7">The sequence shown here is derived from an EMBL/GenBank/DDBJ whole genome shotgun (WGS) entry which is preliminary data.</text>
</comment>
<feature type="domain" description="HTH lysR-type" evidence="6">
    <location>
        <begin position="1"/>
        <end position="58"/>
    </location>
</feature>
<keyword evidence="4" id="KW-0010">Activator</keyword>
<dbReference type="OrthoDB" id="8587114at2"/>
<evidence type="ECO:0000256" key="4">
    <source>
        <dbReference type="ARBA" id="ARBA00023159"/>
    </source>
</evidence>
<evidence type="ECO:0000313" key="8">
    <source>
        <dbReference type="Proteomes" id="UP000234190"/>
    </source>
</evidence>
<dbReference type="Pfam" id="PF00126">
    <property type="entry name" value="HTH_1"/>
    <property type="match status" value="1"/>
</dbReference>
<name>A0A2N4U8M8_9BURK</name>
<comment type="similarity">
    <text evidence="1">Belongs to the LysR transcriptional regulatory family.</text>
</comment>
<dbReference type="Pfam" id="PF03466">
    <property type="entry name" value="LysR_substrate"/>
    <property type="match status" value="1"/>
</dbReference>
<evidence type="ECO:0000256" key="1">
    <source>
        <dbReference type="ARBA" id="ARBA00009437"/>
    </source>
</evidence>
<dbReference type="RefSeq" id="WP_102072683.1">
    <property type="nucleotide sequence ID" value="NZ_PDNW01000002.1"/>
</dbReference>
<sequence>MDIKQLRALVTVAETGNVTRAAALLNIVQPAVSRQLRLLEEDIGAVLFDRGRHGMRLTEAGQTLVEYARRVLNEIDRARAEIQPSRGTVGGIVTIGLLPSTCDLLSSALVRSVAERYPGIRIRMSMGYAGTLQAWLEAGEIDAALLYDPKQTPSIQVQPLLEEGLWVVGLPAHGLKKDQPVSLVQLAGQPLILPSAPHGLRSLVEHAATLMELQLTVVAETNAMSVQKSLVLGGHGLTILPTIAVVDDLARGILTAAPLAEPTLMRKIVLAVPANRHTTTPVRCVVEILVESMKDTVHRGDWLGARWLGD</sequence>
<dbReference type="SUPFAM" id="SSF46785">
    <property type="entry name" value="Winged helix' DNA-binding domain"/>
    <property type="match status" value="1"/>
</dbReference>
<keyword evidence="2" id="KW-0805">Transcription regulation</keyword>
<dbReference type="PROSITE" id="PS50931">
    <property type="entry name" value="HTH_LYSR"/>
    <property type="match status" value="1"/>
</dbReference>
<evidence type="ECO:0000256" key="5">
    <source>
        <dbReference type="ARBA" id="ARBA00023163"/>
    </source>
</evidence>
<dbReference type="FunFam" id="1.10.10.10:FF:000001">
    <property type="entry name" value="LysR family transcriptional regulator"/>
    <property type="match status" value="1"/>
</dbReference>
<reference evidence="7 8" key="1">
    <citation type="submission" date="2017-10" db="EMBL/GenBank/DDBJ databases">
        <title>Two draft genome sequences of Pusillimonas sp. strains isolated from a nitrate- and radionuclide-contaminated groundwater in Russia.</title>
        <authorList>
            <person name="Grouzdev D.S."/>
            <person name="Tourova T.P."/>
            <person name="Goeva M.A."/>
            <person name="Babich T.L."/>
            <person name="Sokolova D.S."/>
            <person name="Abdullin R."/>
            <person name="Poltaraus A.B."/>
            <person name="Toshchakov S.V."/>
            <person name="Nazina T.N."/>
        </authorList>
    </citation>
    <scope>NUCLEOTIDE SEQUENCE [LARGE SCALE GENOMIC DNA]</scope>
    <source>
        <strain evidence="7 8">JR1/69-3-13</strain>
    </source>
</reference>
<evidence type="ECO:0000259" key="6">
    <source>
        <dbReference type="PROSITE" id="PS50931"/>
    </source>
</evidence>
<dbReference type="InterPro" id="IPR005119">
    <property type="entry name" value="LysR_subst-bd"/>
</dbReference>
<dbReference type="Gene3D" id="1.10.10.10">
    <property type="entry name" value="Winged helix-like DNA-binding domain superfamily/Winged helix DNA-binding domain"/>
    <property type="match status" value="1"/>
</dbReference>
<keyword evidence="8" id="KW-1185">Reference proteome</keyword>
<dbReference type="Gene3D" id="3.40.190.290">
    <property type="match status" value="1"/>
</dbReference>
<evidence type="ECO:0000256" key="2">
    <source>
        <dbReference type="ARBA" id="ARBA00023015"/>
    </source>
</evidence>
<dbReference type="PANTHER" id="PTHR30293:SF0">
    <property type="entry name" value="NITROGEN ASSIMILATION REGULATORY PROTEIN NAC"/>
    <property type="match status" value="1"/>
</dbReference>
<dbReference type="GO" id="GO:0003700">
    <property type="term" value="F:DNA-binding transcription factor activity"/>
    <property type="evidence" value="ECO:0007669"/>
    <property type="project" value="InterPro"/>
</dbReference>
<dbReference type="GO" id="GO:2000142">
    <property type="term" value="P:regulation of DNA-templated transcription initiation"/>
    <property type="evidence" value="ECO:0007669"/>
    <property type="project" value="TreeGrafter"/>
</dbReference>
<organism evidence="7 8">
    <name type="scientific">Pollutimonas subterranea</name>
    <dbReference type="NCBI Taxonomy" id="2045210"/>
    <lineage>
        <taxon>Bacteria</taxon>
        <taxon>Pseudomonadati</taxon>
        <taxon>Pseudomonadota</taxon>
        <taxon>Betaproteobacteria</taxon>
        <taxon>Burkholderiales</taxon>
        <taxon>Alcaligenaceae</taxon>
        <taxon>Pollutimonas</taxon>
    </lineage>
</organism>
<proteinExistence type="inferred from homology"/>
<keyword evidence="3" id="KW-0238">DNA-binding</keyword>
<protein>
    <submittedName>
        <fullName evidence="7">LysR family transcriptional regulator</fullName>
    </submittedName>
</protein>
<keyword evidence="5" id="KW-0804">Transcription</keyword>
<dbReference type="EMBL" id="PDNW01000002">
    <property type="protein sequence ID" value="PLC51363.1"/>
    <property type="molecule type" value="Genomic_DNA"/>
</dbReference>
<dbReference type="SUPFAM" id="SSF53850">
    <property type="entry name" value="Periplasmic binding protein-like II"/>
    <property type="match status" value="1"/>
</dbReference>
<dbReference type="InterPro" id="IPR036388">
    <property type="entry name" value="WH-like_DNA-bd_sf"/>
</dbReference>
<accession>A0A2N4U8M8</accession>